<name>A0A1V0UY59_9BACL</name>
<evidence type="ECO:0000313" key="1">
    <source>
        <dbReference type="EMBL" id="ARF70175.1"/>
    </source>
</evidence>
<gene>
    <name evidence="1" type="ORF">B7C51_23530</name>
</gene>
<accession>A0A1V0UY59</accession>
<dbReference type="EMBL" id="CP020557">
    <property type="protein sequence ID" value="ARF70175.1"/>
    <property type="molecule type" value="Genomic_DNA"/>
</dbReference>
<dbReference type="Proteomes" id="UP000192727">
    <property type="component" value="Chromosome"/>
</dbReference>
<protein>
    <submittedName>
        <fullName evidence="1">Uncharacterized protein</fullName>
    </submittedName>
</protein>
<sequence>MDKQFQCEAWYFECRKINYLMELKRHGFPTESLCYNVHEDIKDVMEHVATVGETIWTYDSKGLTDDLSWVPLDIQTTYYGQPEEVLASLLEMKESQSALLWVYREKLDYAVHEGTLEPNTLHSLYVNKVKHNYENFQFHIHDLFPEYIGWVDAHKVRDSMEDMADENRYIQFLEYQKDKPLIFDREHLWQAFLEDIRRSNNHTDAYERFWNNTIDWNELYGSFMKACDYHSDTWSFLAGSRYLIKRFLEWMGHGGKTLDYLENYVHKALLIRNVYLKAMMTGKEPNESAWRLMKEAAEADEQAFASLKESFAA</sequence>
<dbReference type="RefSeq" id="WP_042118959.1">
    <property type="nucleotide sequence ID" value="NZ_CP019794.1"/>
</dbReference>
<reference evidence="1 2" key="1">
    <citation type="submission" date="2017-03" db="EMBL/GenBank/DDBJ databases">
        <title>Paenibacillus larvae genome sequencing.</title>
        <authorList>
            <person name="Dingman D.W."/>
        </authorList>
    </citation>
    <scope>NUCLEOTIDE SEQUENCE [LARGE SCALE GENOMIC DNA]</scope>
    <source>
        <strain evidence="1 2">SAG 10367</strain>
    </source>
</reference>
<organism evidence="1 2">
    <name type="scientific">Paenibacillus larvae subsp. pulvifaciens</name>
    <dbReference type="NCBI Taxonomy" id="1477"/>
    <lineage>
        <taxon>Bacteria</taxon>
        <taxon>Bacillati</taxon>
        <taxon>Bacillota</taxon>
        <taxon>Bacilli</taxon>
        <taxon>Bacillales</taxon>
        <taxon>Paenibacillaceae</taxon>
        <taxon>Paenibacillus</taxon>
    </lineage>
</organism>
<evidence type="ECO:0000313" key="2">
    <source>
        <dbReference type="Proteomes" id="UP000192727"/>
    </source>
</evidence>
<dbReference type="AlphaFoldDB" id="A0A1V0UY59"/>
<proteinExistence type="predicted"/>